<name>A0ABY9HHQ3_9ACTN</name>
<protein>
    <recommendedName>
        <fullName evidence="3 9">Nicotinate phosphoribosyltransferase</fullName>
        <ecNumber evidence="3 9">6.3.4.21</ecNumber>
    </recommendedName>
</protein>
<keyword evidence="13" id="KW-1185">Reference proteome</keyword>
<comment type="PTM">
    <text evidence="9">Transiently phosphorylated on a His residue during the reaction cycle. Phosphorylation strongly increases the affinity for substrates and increases the rate of nicotinate D-ribonucleotide production. Dephosphorylation regenerates the low-affinity form of the enzyme, leading to product release.</text>
</comment>
<evidence type="ECO:0000256" key="7">
    <source>
        <dbReference type="ARBA" id="ARBA00022679"/>
    </source>
</evidence>
<keyword evidence="4" id="KW-0597">Phosphoprotein</keyword>
<comment type="similarity">
    <text evidence="2 9">Belongs to the NAPRTase family.</text>
</comment>
<evidence type="ECO:0000256" key="10">
    <source>
        <dbReference type="SAM" id="MobiDB-lite"/>
    </source>
</evidence>
<dbReference type="NCBIfam" id="NF006698">
    <property type="entry name" value="PRK09243.1-5"/>
    <property type="match status" value="1"/>
</dbReference>
<dbReference type="RefSeq" id="WP_306053941.1">
    <property type="nucleotide sequence ID" value="NZ_CP120997.1"/>
</dbReference>
<dbReference type="InterPro" id="IPR006405">
    <property type="entry name" value="Nic_PRibTrfase_pncB"/>
</dbReference>
<evidence type="ECO:0000256" key="6">
    <source>
        <dbReference type="ARBA" id="ARBA00022642"/>
    </source>
</evidence>
<evidence type="ECO:0000259" key="11">
    <source>
        <dbReference type="Pfam" id="PF17767"/>
    </source>
</evidence>
<dbReference type="Pfam" id="PF17767">
    <property type="entry name" value="NAPRTase_N"/>
    <property type="match status" value="1"/>
</dbReference>
<evidence type="ECO:0000256" key="3">
    <source>
        <dbReference type="ARBA" id="ARBA00013236"/>
    </source>
</evidence>
<dbReference type="NCBIfam" id="NF009131">
    <property type="entry name" value="PRK12484.1"/>
    <property type="match status" value="1"/>
</dbReference>
<proteinExistence type="inferred from homology"/>
<dbReference type="GO" id="GO:0004516">
    <property type="term" value="F:nicotinate phosphoribosyltransferase activity"/>
    <property type="evidence" value="ECO:0007669"/>
    <property type="project" value="UniProtKB-EC"/>
</dbReference>
<accession>A0ABY9HHQ3</accession>
<dbReference type="InterPro" id="IPR013785">
    <property type="entry name" value="Aldolase_TIM"/>
</dbReference>
<dbReference type="SUPFAM" id="SSF51690">
    <property type="entry name" value="Nicotinate/Quinolinate PRTase C-terminal domain-like"/>
    <property type="match status" value="1"/>
</dbReference>
<dbReference type="PANTHER" id="PTHR11098">
    <property type="entry name" value="NICOTINATE PHOSPHORIBOSYLTRANSFERASE"/>
    <property type="match status" value="1"/>
</dbReference>
<dbReference type="EMBL" id="CP120997">
    <property type="protein sequence ID" value="WLQ34056.1"/>
    <property type="molecule type" value="Genomic_DNA"/>
</dbReference>
<dbReference type="InterPro" id="IPR036068">
    <property type="entry name" value="Nicotinate_pribotase-like_C"/>
</dbReference>
<dbReference type="Gene3D" id="3.20.20.70">
    <property type="entry name" value="Aldolase class I"/>
    <property type="match status" value="1"/>
</dbReference>
<dbReference type="PIRSF" id="PIRSF000484">
    <property type="entry name" value="NAPRT"/>
    <property type="match status" value="1"/>
</dbReference>
<evidence type="ECO:0000256" key="2">
    <source>
        <dbReference type="ARBA" id="ARBA00010897"/>
    </source>
</evidence>
<evidence type="ECO:0000256" key="4">
    <source>
        <dbReference type="ARBA" id="ARBA00022553"/>
    </source>
</evidence>
<dbReference type="CDD" id="cd01570">
    <property type="entry name" value="NAPRTase_A"/>
    <property type="match status" value="1"/>
</dbReference>
<dbReference type="SUPFAM" id="SSF54675">
    <property type="entry name" value="Nicotinate/Quinolinate PRTase N-terminal domain-like"/>
    <property type="match status" value="1"/>
</dbReference>
<comment type="catalytic activity">
    <reaction evidence="8 9">
        <text>5-phospho-alpha-D-ribose 1-diphosphate + nicotinate + ATP + H2O = nicotinate beta-D-ribonucleotide + ADP + phosphate + diphosphate</text>
        <dbReference type="Rhea" id="RHEA:36163"/>
        <dbReference type="ChEBI" id="CHEBI:15377"/>
        <dbReference type="ChEBI" id="CHEBI:30616"/>
        <dbReference type="ChEBI" id="CHEBI:32544"/>
        <dbReference type="ChEBI" id="CHEBI:33019"/>
        <dbReference type="ChEBI" id="CHEBI:43474"/>
        <dbReference type="ChEBI" id="CHEBI:57502"/>
        <dbReference type="ChEBI" id="CHEBI:58017"/>
        <dbReference type="ChEBI" id="CHEBI:456216"/>
        <dbReference type="EC" id="6.3.4.21"/>
    </reaction>
</comment>
<evidence type="ECO:0000313" key="13">
    <source>
        <dbReference type="Proteomes" id="UP001239522"/>
    </source>
</evidence>
<evidence type="ECO:0000256" key="8">
    <source>
        <dbReference type="ARBA" id="ARBA00048668"/>
    </source>
</evidence>
<feature type="domain" description="Nicotinate phosphoribosyltransferase N-terminal" evidence="11">
    <location>
        <begin position="17"/>
        <end position="141"/>
    </location>
</feature>
<comment type="function">
    <text evidence="9">Catalyzes the first step in the biosynthesis of NAD from nicotinic acid, the ATP-dependent synthesis of beta-nicotinate D-ribonucleotide from nicotinate and 5-phospho-D-ribose 1-phosphate.</text>
</comment>
<keyword evidence="7 9" id="KW-0808">Transferase</keyword>
<keyword evidence="5 9" id="KW-0436">Ligase</keyword>
<organism evidence="12 13">
    <name type="scientific">Streptomyces castrisilvae</name>
    <dbReference type="NCBI Taxonomy" id="3033811"/>
    <lineage>
        <taxon>Bacteria</taxon>
        <taxon>Bacillati</taxon>
        <taxon>Actinomycetota</taxon>
        <taxon>Actinomycetes</taxon>
        <taxon>Kitasatosporales</taxon>
        <taxon>Streptomycetaceae</taxon>
        <taxon>Streptomyces</taxon>
    </lineage>
</organism>
<dbReference type="PANTHER" id="PTHR11098:SF8">
    <property type="entry name" value="NICOTINATE PHOSPHORIBOSYLTRANSFERASE PNCB1"/>
    <property type="match status" value="1"/>
</dbReference>
<sequence>MNSADLGRRVGVPSTALFTDQYELTMVQAALKAGTADRRSVFEAFTRRLPEGRRYGVVAGTGRVLDAVENFHFEDEMLGFLRDQDVVDGPTLDYLADYRFSGDIWGYPEGEVYFPGSPVLRVEGSFAECVLLETVILSILNHDSAIAAAASRMSAAAGGRGLIEMGARRTHELSAVASSRAAYIGGFDTTSDLAAGFRYNIPTVGTSAHAFTLLHDSERDAFRAQVDSLGRGTTLLVDTYDVTEAVRTAVEIAGPELGAVRIDSGDLLLVAHRVRQQLDELGATETRIVVTSDLDEYAIASLAAAPVDAYGVGTQLVTGSGQPTCSMVYKLVARAASADPADELRPVAKKSMGSKSSKGGRKWAARRRDEEGVAEAEVIGTGPVPDELAGQQLLVELVKGGEVVAREPLDEARERHIAARAGLPMSAMQLSRGEPVLPTEYV</sequence>
<dbReference type="Gene3D" id="3.20.140.10">
    <property type="entry name" value="nicotinate phosphoribosyltransferase"/>
    <property type="match status" value="1"/>
</dbReference>
<dbReference type="InterPro" id="IPR007229">
    <property type="entry name" value="Nic_PRibTrfase-Fam"/>
</dbReference>
<dbReference type="NCBIfam" id="TIGR01513">
    <property type="entry name" value="NAPRTase_put"/>
    <property type="match status" value="1"/>
</dbReference>
<gene>
    <name evidence="12" type="ORF">P8A18_11655</name>
</gene>
<feature type="region of interest" description="Disordered" evidence="10">
    <location>
        <begin position="344"/>
        <end position="367"/>
    </location>
</feature>
<keyword evidence="12" id="KW-0328">Glycosyltransferase</keyword>
<evidence type="ECO:0000256" key="9">
    <source>
        <dbReference type="RuleBase" id="RU365100"/>
    </source>
</evidence>
<dbReference type="GO" id="GO:0016757">
    <property type="term" value="F:glycosyltransferase activity"/>
    <property type="evidence" value="ECO:0007669"/>
    <property type="project" value="UniProtKB-KW"/>
</dbReference>
<dbReference type="Proteomes" id="UP001239522">
    <property type="component" value="Chromosome"/>
</dbReference>
<comment type="pathway">
    <text evidence="1 9">Cofactor biosynthesis; NAD(+) biosynthesis; nicotinate D-ribonucleotide from nicotinate: step 1/1.</text>
</comment>
<evidence type="ECO:0000313" key="12">
    <source>
        <dbReference type="EMBL" id="WLQ34056.1"/>
    </source>
</evidence>
<evidence type="ECO:0000256" key="1">
    <source>
        <dbReference type="ARBA" id="ARBA00004952"/>
    </source>
</evidence>
<evidence type="ECO:0000256" key="5">
    <source>
        <dbReference type="ARBA" id="ARBA00022598"/>
    </source>
</evidence>
<keyword evidence="6 9" id="KW-0662">Pyridine nucleotide biosynthesis</keyword>
<reference evidence="12 13" key="1">
    <citation type="submission" date="2023-03" db="EMBL/GenBank/DDBJ databases">
        <title>Isolation and description of six Streptomyces strains from soil environments, able to metabolize different microbial glucans.</title>
        <authorList>
            <person name="Widen T."/>
            <person name="Larsbrink J."/>
        </authorList>
    </citation>
    <scope>NUCLEOTIDE SEQUENCE [LARGE SCALE GENOMIC DNA]</scope>
    <source>
        <strain evidence="12 13">Mut1</strain>
    </source>
</reference>
<dbReference type="InterPro" id="IPR040727">
    <property type="entry name" value="NAPRTase_N"/>
</dbReference>
<dbReference type="EC" id="6.3.4.21" evidence="3 9"/>